<feature type="region of interest" description="Disordered" evidence="1">
    <location>
        <begin position="183"/>
        <end position="208"/>
    </location>
</feature>
<dbReference type="Proteomes" id="UP001217754">
    <property type="component" value="Chromosome 1"/>
</dbReference>
<dbReference type="RefSeq" id="XP_060120073.1">
    <property type="nucleotide sequence ID" value="XM_060264090.1"/>
</dbReference>
<dbReference type="EMBL" id="CP119958">
    <property type="protein sequence ID" value="WFD37176.1"/>
    <property type="molecule type" value="Genomic_DNA"/>
</dbReference>
<evidence type="ECO:0000313" key="3">
    <source>
        <dbReference type="Proteomes" id="UP001217754"/>
    </source>
</evidence>
<evidence type="ECO:0000256" key="1">
    <source>
        <dbReference type="SAM" id="MobiDB-lite"/>
    </source>
</evidence>
<protein>
    <submittedName>
        <fullName evidence="2">Uncharacterized protein</fullName>
    </submittedName>
</protein>
<sequence>MVGGDEAAAFRTHLAAFAFEELKEGGGEAKETNIKKKKVPGDRLKELVDAHIAQELHAERTQWLAAQGRRTLMERMQPSAQPAPRWNRLANALPPGAWPVPLRTAAAGHEAARAASDVLLPRLQTPSRAPRVARRMRHAPMYDAAYLSHTRVLRTLLATLDAPPPRRRSAVVPAVPDAYVATSDDEEDAYVATSDADEGGEVRLPRRA</sequence>
<accession>A0AAF0EUI0</accession>
<reference evidence="2" key="1">
    <citation type="submission" date="2023-03" db="EMBL/GenBank/DDBJ databases">
        <title>Mating type loci evolution in Malassezia.</title>
        <authorList>
            <person name="Coelho M.A."/>
        </authorList>
    </citation>
    <scope>NUCLEOTIDE SEQUENCE</scope>
    <source>
        <strain evidence="2">CBS 9431</strain>
    </source>
</reference>
<name>A0AAF0EUI0_9BASI</name>
<evidence type="ECO:0000313" key="2">
    <source>
        <dbReference type="EMBL" id="WFD37176.1"/>
    </source>
</evidence>
<feature type="compositionally biased region" description="Acidic residues" evidence="1">
    <location>
        <begin position="183"/>
        <end position="199"/>
    </location>
</feature>
<dbReference type="GeneID" id="85223767"/>
<keyword evidence="3" id="KW-1185">Reference proteome</keyword>
<organism evidence="2 3">
    <name type="scientific">Malassezia japonica</name>
    <dbReference type="NCBI Taxonomy" id="223818"/>
    <lineage>
        <taxon>Eukaryota</taxon>
        <taxon>Fungi</taxon>
        <taxon>Dikarya</taxon>
        <taxon>Basidiomycota</taxon>
        <taxon>Ustilaginomycotina</taxon>
        <taxon>Malasseziomycetes</taxon>
        <taxon>Malasseziales</taxon>
        <taxon>Malasseziaceae</taxon>
        <taxon>Malassezia</taxon>
    </lineage>
</organism>
<gene>
    <name evidence="2" type="ORF">MJAP1_000118</name>
</gene>
<proteinExistence type="predicted"/>
<dbReference type="AlphaFoldDB" id="A0AAF0EUI0"/>